<keyword evidence="2" id="KW-1185">Reference proteome</keyword>
<evidence type="ECO:0000313" key="1">
    <source>
        <dbReference type="EMBL" id="KAE9528651.1"/>
    </source>
</evidence>
<name>A0A6G0TAT7_APHGL</name>
<evidence type="ECO:0000313" key="2">
    <source>
        <dbReference type="Proteomes" id="UP000475862"/>
    </source>
</evidence>
<reference evidence="1 2" key="1">
    <citation type="submission" date="2019-08" db="EMBL/GenBank/DDBJ databases">
        <title>The genome of the soybean aphid Biotype 1, its phylome, world population structure and adaptation to the North American continent.</title>
        <authorList>
            <person name="Giordano R."/>
            <person name="Donthu R.K."/>
            <person name="Hernandez A.G."/>
            <person name="Wright C.L."/>
            <person name="Zimin A.V."/>
        </authorList>
    </citation>
    <scope>NUCLEOTIDE SEQUENCE [LARGE SCALE GENOMIC DNA]</scope>
    <source>
        <tissue evidence="1">Whole aphids</tissue>
    </source>
</reference>
<dbReference type="AlphaFoldDB" id="A0A6G0TAT7"/>
<organism evidence="1 2">
    <name type="scientific">Aphis glycines</name>
    <name type="common">Soybean aphid</name>
    <dbReference type="NCBI Taxonomy" id="307491"/>
    <lineage>
        <taxon>Eukaryota</taxon>
        <taxon>Metazoa</taxon>
        <taxon>Ecdysozoa</taxon>
        <taxon>Arthropoda</taxon>
        <taxon>Hexapoda</taxon>
        <taxon>Insecta</taxon>
        <taxon>Pterygota</taxon>
        <taxon>Neoptera</taxon>
        <taxon>Paraneoptera</taxon>
        <taxon>Hemiptera</taxon>
        <taxon>Sternorrhyncha</taxon>
        <taxon>Aphidomorpha</taxon>
        <taxon>Aphidoidea</taxon>
        <taxon>Aphididae</taxon>
        <taxon>Aphidini</taxon>
        <taxon>Aphis</taxon>
        <taxon>Aphis</taxon>
    </lineage>
</organism>
<protein>
    <submittedName>
        <fullName evidence="1">Uncharacterized protein</fullName>
    </submittedName>
</protein>
<gene>
    <name evidence="1" type="ORF">AGLY_012226</name>
</gene>
<accession>A0A6G0TAT7</accession>
<comment type="caution">
    <text evidence="1">The sequence shown here is derived from an EMBL/GenBank/DDBJ whole genome shotgun (WGS) entry which is preliminary data.</text>
</comment>
<proteinExistence type="predicted"/>
<sequence length="171" mass="20216">MRRLTKSISFSILFAFKNYIFWDDRLSPKRTFLPGFRLSWGKKKLVSNQVTRFRTTYGAPFGLSSVHGCHISLTLYMKYDCKIIPVVHVQVLVENYQNILKYIVERLLHDTWQYRLLHVDKHRNNKDILYINSLLNTKVKIKEPYKKRSTIQCTVKITAIPNLTALILRNV</sequence>
<dbReference type="Proteomes" id="UP000475862">
    <property type="component" value="Unassembled WGS sequence"/>
</dbReference>
<dbReference type="EMBL" id="VYZN01000048">
    <property type="protein sequence ID" value="KAE9528651.1"/>
    <property type="molecule type" value="Genomic_DNA"/>
</dbReference>